<keyword evidence="2" id="KW-1133">Transmembrane helix</keyword>
<feature type="transmembrane region" description="Helical" evidence="2">
    <location>
        <begin position="59"/>
        <end position="78"/>
    </location>
</feature>
<feature type="transmembrane region" description="Helical" evidence="2">
    <location>
        <begin position="128"/>
        <end position="148"/>
    </location>
</feature>
<reference evidence="4" key="1">
    <citation type="submission" date="2023-03" db="EMBL/GenBank/DDBJ databases">
        <title>Amycolatopsis taiwanensis NBRC 103393.</title>
        <authorList>
            <person name="Ichikawa N."/>
            <person name="Sato H."/>
            <person name="Tonouchi N."/>
        </authorList>
    </citation>
    <scope>NUCLEOTIDE SEQUENCE</scope>
    <source>
        <strain evidence="4">NBRC 103393</strain>
    </source>
</reference>
<feature type="transmembrane region" description="Helical" evidence="2">
    <location>
        <begin position="90"/>
        <end position="108"/>
    </location>
</feature>
<name>A0A9W6QYS0_9PSEU</name>
<feature type="transmembrane region" description="Helical" evidence="2">
    <location>
        <begin position="32"/>
        <end position="53"/>
    </location>
</feature>
<feature type="compositionally biased region" description="Basic and acidic residues" evidence="1">
    <location>
        <begin position="152"/>
        <end position="166"/>
    </location>
</feature>
<dbReference type="InterPro" id="IPR046672">
    <property type="entry name" value="DUF6542"/>
</dbReference>
<accession>A0A9W6QYS0</accession>
<dbReference type="AlphaFoldDB" id="A0A9W6QYS0"/>
<evidence type="ECO:0000256" key="1">
    <source>
        <dbReference type="SAM" id="MobiDB-lite"/>
    </source>
</evidence>
<proteinExistence type="predicted"/>
<feature type="region of interest" description="Disordered" evidence="1">
    <location>
        <begin position="152"/>
        <end position="338"/>
    </location>
</feature>
<organism evidence="4 5">
    <name type="scientific">Amycolatopsis taiwanensis</name>
    <dbReference type="NCBI Taxonomy" id="342230"/>
    <lineage>
        <taxon>Bacteria</taxon>
        <taxon>Bacillati</taxon>
        <taxon>Actinomycetota</taxon>
        <taxon>Actinomycetes</taxon>
        <taxon>Pseudonocardiales</taxon>
        <taxon>Pseudonocardiaceae</taxon>
        <taxon>Amycolatopsis</taxon>
    </lineage>
</organism>
<evidence type="ECO:0000256" key="2">
    <source>
        <dbReference type="SAM" id="Phobius"/>
    </source>
</evidence>
<comment type="caution">
    <text evidence="4">The sequence shown here is derived from an EMBL/GenBank/DDBJ whole genome shotgun (WGS) entry which is preliminary data.</text>
</comment>
<evidence type="ECO:0000313" key="5">
    <source>
        <dbReference type="Proteomes" id="UP001165136"/>
    </source>
</evidence>
<sequence length="338" mass="36290">MTALRDRPSDADADELDVPWDARPIVGDRRGLPWWAAVLLAFILAAIGAVVDMKMSNTLGWVFRICYFVGSVGAVCAVQRRSLFGPMVQPPLVLAVTVPAVVLLVSGTPASSDTLGKALAVGTPLINGFPTMAVTTGFTLAVGIFRFYQERNPESRRKDKAPDRPSARQRPSTARRPGEDGRPRPADDGRARPADESRPRSGDDGRPRPGQPNRGGRGQRPSERSGGQRRPTGENPLPPAGRRQPPDELPRRSDPGGRSGQTPPPPGARRPRGPAPDDADRRRSGGQPGADPRGRRMPPRSGDPRSGGPRGDGARGDLPRRAPGRGTPPPRRRPWDDA</sequence>
<keyword evidence="5" id="KW-1185">Reference proteome</keyword>
<dbReference type="RefSeq" id="WP_285486051.1">
    <property type="nucleotide sequence ID" value="NZ_BSTI01000002.1"/>
</dbReference>
<dbReference type="Pfam" id="PF20177">
    <property type="entry name" value="DUF6542"/>
    <property type="match status" value="1"/>
</dbReference>
<gene>
    <name evidence="4" type="ORF">Atai01_10540</name>
</gene>
<feature type="compositionally biased region" description="Basic and acidic residues" evidence="1">
    <location>
        <begin position="176"/>
        <end position="207"/>
    </location>
</feature>
<dbReference type="EMBL" id="BSTI01000002">
    <property type="protein sequence ID" value="GLY64435.1"/>
    <property type="molecule type" value="Genomic_DNA"/>
</dbReference>
<evidence type="ECO:0000259" key="3">
    <source>
        <dbReference type="Pfam" id="PF20177"/>
    </source>
</evidence>
<keyword evidence="2" id="KW-0812">Transmembrane</keyword>
<feature type="domain" description="DUF6542" evidence="3">
    <location>
        <begin position="31"/>
        <end position="151"/>
    </location>
</feature>
<dbReference type="Proteomes" id="UP001165136">
    <property type="component" value="Unassembled WGS sequence"/>
</dbReference>
<evidence type="ECO:0000313" key="4">
    <source>
        <dbReference type="EMBL" id="GLY64435.1"/>
    </source>
</evidence>
<keyword evidence="2" id="KW-0472">Membrane</keyword>
<protein>
    <recommendedName>
        <fullName evidence="3">DUF6542 domain-containing protein</fullName>
    </recommendedName>
</protein>
<feature type="compositionally biased region" description="Basic and acidic residues" evidence="1">
    <location>
        <begin position="244"/>
        <end position="255"/>
    </location>
</feature>